<protein>
    <submittedName>
        <fullName evidence="1">Uncharacterized protein</fullName>
    </submittedName>
</protein>
<comment type="caution">
    <text evidence="1">The sequence shown here is derived from an EMBL/GenBank/DDBJ whole genome shotgun (WGS) entry which is preliminary data.</text>
</comment>
<dbReference type="InterPro" id="IPR021848">
    <property type="entry name" value="HODM_asu-like"/>
</dbReference>
<name>A0AAV9PIA2_9PEZI</name>
<evidence type="ECO:0000313" key="1">
    <source>
        <dbReference type="EMBL" id="KAK5172376.1"/>
    </source>
</evidence>
<sequence length="322" mass="36742">MGLQKTDLERWIEIDKSYLQKYQIKKSLIHTHRDEVTCASPECKGPAHEALLLLVDVLTQRYPSMFVKPNGHSIKNLVTGDMWDLKPSSTNWEKYHPLEVMGLLATDDFFILENDPTTGVTALKGGCVCFPGKRICEPHLYLSDSADNQLTAGWKIEERVGLSLWQIHAGKVPHYEQALSKSMDRFFLRMKSGNLTSRFNYAIDDSDDLFRRHSHHNLSNEHDAPLLKLEDLHLRVERQVLQRLPESGALLFSIRTYVTPITEVTKDRAVAEALRTSTRSYDEKLSAYKNQPLWNDALQKHLSEVLGDDDLRQDSAVAEAAE</sequence>
<reference evidence="1 2" key="1">
    <citation type="submission" date="2023-08" db="EMBL/GenBank/DDBJ databases">
        <title>Black Yeasts Isolated from many extreme environments.</title>
        <authorList>
            <person name="Coleine C."/>
            <person name="Stajich J.E."/>
            <person name="Selbmann L."/>
        </authorList>
    </citation>
    <scope>NUCLEOTIDE SEQUENCE [LARGE SCALE GENOMIC DNA]</scope>
    <source>
        <strain evidence="1 2">CCFEE 5935</strain>
    </source>
</reference>
<keyword evidence="2" id="KW-1185">Reference proteome</keyword>
<dbReference type="GeneID" id="89925361"/>
<dbReference type="Proteomes" id="UP001337655">
    <property type="component" value="Unassembled WGS sequence"/>
</dbReference>
<evidence type="ECO:0000313" key="2">
    <source>
        <dbReference type="Proteomes" id="UP001337655"/>
    </source>
</evidence>
<dbReference type="AlphaFoldDB" id="A0AAV9PIA2"/>
<accession>A0AAV9PIA2</accession>
<dbReference type="RefSeq" id="XP_064661220.1">
    <property type="nucleotide sequence ID" value="XM_064801269.1"/>
</dbReference>
<gene>
    <name evidence="1" type="ORF">LTR77_004015</name>
</gene>
<organism evidence="1 2">
    <name type="scientific">Saxophila tyrrhenica</name>
    <dbReference type="NCBI Taxonomy" id="1690608"/>
    <lineage>
        <taxon>Eukaryota</taxon>
        <taxon>Fungi</taxon>
        <taxon>Dikarya</taxon>
        <taxon>Ascomycota</taxon>
        <taxon>Pezizomycotina</taxon>
        <taxon>Dothideomycetes</taxon>
        <taxon>Dothideomycetidae</taxon>
        <taxon>Mycosphaerellales</taxon>
        <taxon>Extremaceae</taxon>
        <taxon>Saxophila</taxon>
    </lineage>
</organism>
<dbReference type="Pfam" id="PF11927">
    <property type="entry name" value="HODM_asu-like"/>
    <property type="match status" value="2"/>
</dbReference>
<proteinExistence type="predicted"/>
<dbReference type="EMBL" id="JAVRRT010000005">
    <property type="protein sequence ID" value="KAK5172376.1"/>
    <property type="molecule type" value="Genomic_DNA"/>
</dbReference>